<dbReference type="AlphaFoldDB" id="A0A1S8YN75"/>
<dbReference type="STRING" id="1926881.BTJ39_08130"/>
<proteinExistence type="predicted"/>
<accession>A0A1S8YN75</accession>
<keyword evidence="2" id="KW-1185">Reference proteome</keyword>
<reference evidence="1 2" key="1">
    <citation type="submission" date="2016-12" db="EMBL/GenBank/DDBJ databases">
        <title>Izhakiella australiana sp. nov. of genus Izhakiella isolated from Australian desert.</title>
        <authorList>
            <person name="Ji M."/>
        </authorList>
    </citation>
    <scope>NUCLEOTIDE SEQUENCE [LARGE SCALE GENOMIC DNA]</scope>
    <source>
        <strain evidence="1 2">D4N98</strain>
    </source>
</reference>
<dbReference type="Proteomes" id="UP000190667">
    <property type="component" value="Unassembled WGS sequence"/>
</dbReference>
<organism evidence="1 2">
    <name type="scientific">Izhakiella australiensis</name>
    <dbReference type="NCBI Taxonomy" id="1926881"/>
    <lineage>
        <taxon>Bacteria</taxon>
        <taxon>Pseudomonadati</taxon>
        <taxon>Pseudomonadota</taxon>
        <taxon>Gammaproteobacteria</taxon>
        <taxon>Enterobacterales</taxon>
        <taxon>Erwiniaceae</taxon>
        <taxon>Izhakiella</taxon>
    </lineage>
</organism>
<gene>
    <name evidence="1" type="ORF">BTJ39_08130</name>
</gene>
<protein>
    <submittedName>
        <fullName evidence="1">Uncharacterized protein</fullName>
    </submittedName>
</protein>
<dbReference type="RefSeq" id="WP_078002182.1">
    <property type="nucleotide sequence ID" value="NZ_MRUL01000004.1"/>
</dbReference>
<name>A0A1S8YN75_9GAMM</name>
<comment type="caution">
    <text evidence="1">The sequence shown here is derived from an EMBL/GenBank/DDBJ whole genome shotgun (WGS) entry which is preliminary data.</text>
</comment>
<sequence>MILSTTVTEIKDIYFSHKSSSHRGINSPSLPVNAARNCALIFNRHGNSFGGFPAQQINHSRREGEIGAGTPNQVKPSSTYARLNADETLRALNLKPFATRQCSVSQPEAMLKNQQQTGTGMKNAALAQNTPQPGVYDQLNRNPLLNDLNLRSFSGLRGAI</sequence>
<evidence type="ECO:0000313" key="2">
    <source>
        <dbReference type="Proteomes" id="UP000190667"/>
    </source>
</evidence>
<dbReference type="EMBL" id="MRUL01000004">
    <property type="protein sequence ID" value="OON40372.1"/>
    <property type="molecule type" value="Genomic_DNA"/>
</dbReference>
<evidence type="ECO:0000313" key="1">
    <source>
        <dbReference type="EMBL" id="OON40372.1"/>
    </source>
</evidence>